<dbReference type="SMART" id="SM00228">
    <property type="entry name" value="PDZ"/>
    <property type="match status" value="1"/>
</dbReference>
<dbReference type="GO" id="GO:0006508">
    <property type="term" value="P:proteolysis"/>
    <property type="evidence" value="ECO:0007669"/>
    <property type="project" value="UniProtKB-KW"/>
</dbReference>
<gene>
    <name evidence="10" type="ordered locus">Halhy_0186</name>
</gene>
<accession>F4KTV5</accession>
<dbReference type="PROSITE" id="PS50106">
    <property type="entry name" value="PDZ"/>
    <property type="match status" value="1"/>
</dbReference>
<dbReference type="Pfam" id="PF13180">
    <property type="entry name" value="PDZ_2"/>
    <property type="match status" value="1"/>
</dbReference>
<keyword evidence="11" id="KW-1185">Reference proteome</keyword>
<reference evidence="10 11" key="1">
    <citation type="journal article" date="2011" name="Stand. Genomic Sci.">
        <title>Complete genome sequence of Haliscomenobacter hydrossis type strain (O).</title>
        <authorList>
            <consortium name="US DOE Joint Genome Institute (JGI-PGF)"/>
            <person name="Daligault H."/>
            <person name="Lapidus A."/>
            <person name="Zeytun A."/>
            <person name="Nolan M."/>
            <person name="Lucas S."/>
            <person name="Del Rio T.G."/>
            <person name="Tice H."/>
            <person name="Cheng J.F."/>
            <person name="Tapia R."/>
            <person name="Han C."/>
            <person name="Goodwin L."/>
            <person name="Pitluck S."/>
            <person name="Liolios K."/>
            <person name="Pagani I."/>
            <person name="Ivanova N."/>
            <person name="Huntemann M."/>
            <person name="Mavromatis K."/>
            <person name="Mikhailova N."/>
            <person name="Pati A."/>
            <person name="Chen A."/>
            <person name="Palaniappan K."/>
            <person name="Land M."/>
            <person name="Hauser L."/>
            <person name="Brambilla E.M."/>
            <person name="Rohde M."/>
            <person name="Verbarg S."/>
            <person name="Goker M."/>
            <person name="Bristow J."/>
            <person name="Eisen J.A."/>
            <person name="Markowitz V."/>
            <person name="Hugenholtz P."/>
            <person name="Kyrpides N.C."/>
            <person name="Klenk H.P."/>
            <person name="Woyke T."/>
        </authorList>
    </citation>
    <scope>NUCLEOTIDE SEQUENCE [LARGE SCALE GENOMIC DNA]</scope>
    <source>
        <strain evidence="11">ATCC 27775 / DSM 1100 / LMG 10767 / O</strain>
    </source>
</reference>
<dbReference type="Proteomes" id="UP000008461">
    <property type="component" value="Chromosome"/>
</dbReference>
<dbReference type="PANTHER" id="PTHR43343">
    <property type="entry name" value="PEPTIDASE S12"/>
    <property type="match status" value="1"/>
</dbReference>
<name>F4KTV5_HALH1</name>
<dbReference type="HOGENOM" id="CLU_020120_1_0_10"/>
<evidence type="ECO:0000256" key="1">
    <source>
        <dbReference type="ARBA" id="ARBA00010541"/>
    </source>
</evidence>
<keyword evidence="5 10" id="KW-0378">Hydrolase</keyword>
<dbReference type="SUPFAM" id="SSF50494">
    <property type="entry name" value="Trypsin-like serine proteases"/>
    <property type="match status" value="1"/>
</dbReference>
<dbReference type="InterPro" id="IPR001478">
    <property type="entry name" value="PDZ"/>
</dbReference>
<feature type="domain" description="PDZ" evidence="9">
    <location>
        <begin position="297"/>
        <end position="388"/>
    </location>
</feature>
<dbReference type="InterPro" id="IPR001940">
    <property type="entry name" value="Peptidase_S1C"/>
</dbReference>
<dbReference type="InterPro" id="IPR036034">
    <property type="entry name" value="PDZ_sf"/>
</dbReference>
<dbReference type="PANTHER" id="PTHR43343:SF3">
    <property type="entry name" value="PROTEASE DO-LIKE 8, CHLOROPLASTIC"/>
    <property type="match status" value="1"/>
</dbReference>
<organism evidence="10 11">
    <name type="scientific">Haliscomenobacter hydrossis (strain ATCC 27775 / DSM 1100 / LMG 10767 / O)</name>
    <dbReference type="NCBI Taxonomy" id="760192"/>
    <lineage>
        <taxon>Bacteria</taxon>
        <taxon>Pseudomonadati</taxon>
        <taxon>Bacteroidota</taxon>
        <taxon>Saprospiria</taxon>
        <taxon>Saprospirales</taxon>
        <taxon>Haliscomenobacteraceae</taxon>
        <taxon>Haliscomenobacter</taxon>
    </lineage>
</organism>
<dbReference type="eggNOG" id="COG0265">
    <property type="taxonomic scope" value="Bacteria"/>
</dbReference>
<dbReference type="GO" id="GO:0004252">
    <property type="term" value="F:serine-type endopeptidase activity"/>
    <property type="evidence" value="ECO:0007669"/>
    <property type="project" value="InterPro"/>
</dbReference>
<evidence type="ECO:0000256" key="4">
    <source>
        <dbReference type="ARBA" id="ARBA00022737"/>
    </source>
</evidence>
<protein>
    <submittedName>
        <fullName evidence="10">Protease Do</fullName>
        <ecNumber evidence="10">3.4.21.108</ecNumber>
    </submittedName>
</protein>
<feature type="active site" description="Charge relay system" evidence="7">
    <location>
        <position position="253"/>
    </location>
</feature>
<feature type="binding site" evidence="8">
    <location>
        <begin position="251"/>
        <end position="253"/>
    </location>
    <ligand>
        <name>substrate</name>
    </ligand>
</feature>
<dbReference type="EMBL" id="CP002691">
    <property type="protein sequence ID" value="AEE48099.1"/>
    <property type="molecule type" value="Genomic_DNA"/>
</dbReference>
<dbReference type="InterPro" id="IPR011782">
    <property type="entry name" value="Pept_S1C_Do"/>
</dbReference>
<feature type="binding site" evidence="8">
    <location>
        <position position="176"/>
    </location>
    <ligand>
        <name>substrate</name>
    </ligand>
</feature>
<dbReference type="SUPFAM" id="SSF50156">
    <property type="entry name" value="PDZ domain-like"/>
    <property type="match status" value="2"/>
</dbReference>
<dbReference type="STRING" id="760192.Halhy_0186"/>
<feature type="active site" description="Charge relay system" evidence="7">
    <location>
        <position position="146"/>
    </location>
</feature>
<comment type="similarity">
    <text evidence="1">Belongs to the peptidase S1C family.</text>
</comment>
<evidence type="ECO:0000256" key="3">
    <source>
        <dbReference type="ARBA" id="ARBA00022729"/>
    </source>
</evidence>
<keyword evidence="2 10" id="KW-0645">Protease</keyword>
<evidence type="ECO:0000256" key="7">
    <source>
        <dbReference type="PIRSR" id="PIRSR611782-1"/>
    </source>
</evidence>
<dbReference type="InterPro" id="IPR051201">
    <property type="entry name" value="Chloro_Bact_Ser_Proteases"/>
</dbReference>
<evidence type="ECO:0000256" key="2">
    <source>
        <dbReference type="ARBA" id="ARBA00022670"/>
    </source>
</evidence>
<dbReference type="Pfam" id="PF13365">
    <property type="entry name" value="Trypsin_2"/>
    <property type="match status" value="1"/>
</dbReference>
<dbReference type="RefSeq" id="WP_013762663.1">
    <property type="nucleotide sequence ID" value="NC_015510.1"/>
</dbReference>
<dbReference type="AlphaFoldDB" id="F4KTV5"/>
<sequence length="505" mass="54325">MKKILIFSGLISLAVTGTALGIYNFIQNKASIKIEHINSTPAAKAVYTLNGKGEMVPLDFTQVAAKVMDAVVHIKSTHVRSAANRTAPNPFGDMFPNDDLFNDFFGKRYQFRPEEIPQQGRKPEVQVGQGSGVIINQDGYIITNNHVIADADDLEVTLHDNRTYKATVIGTDPSTDLALIQIKEKGLPSLPFVNSDEVKVGEWVMAVGNPFNLTSTVTAGIVSAKGRNINILKEQFAVESFIQTDAAINPGNSGGALVNLQGGLIGINTAIASPTGAYSGYGFAVPSNIVSKVVEDLLRFGTVQRGVLGVMIRTVDGNLKKEKNLETTAGAYVDSLMEKSAAGVAGIKPGDVIVAVNEQKVQSSPELQEAIARHRPGDVVNIKVNRKGQEKEFKVTLNNRKGNTALVKNDQPEVMDVLGADFETLDSKIAKKLDISGGVKVKALNAGKLRKSTDMREGFIITKVDGQTVTNVDDLAKILSKKKGGVMLEGVYEDLPGEYYYAFGM</sequence>
<keyword evidence="4" id="KW-0677">Repeat</keyword>
<dbReference type="InterPro" id="IPR009003">
    <property type="entry name" value="Peptidase_S1_PA"/>
</dbReference>
<evidence type="ECO:0000259" key="9">
    <source>
        <dbReference type="PROSITE" id="PS50106"/>
    </source>
</evidence>
<dbReference type="PRINTS" id="PR00834">
    <property type="entry name" value="PROTEASES2C"/>
</dbReference>
<proteinExistence type="inferred from homology"/>
<dbReference type="Gene3D" id="2.30.42.10">
    <property type="match status" value="2"/>
</dbReference>
<evidence type="ECO:0000256" key="5">
    <source>
        <dbReference type="ARBA" id="ARBA00022801"/>
    </source>
</evidence>
<reference key="2">
    <citation type="submission" date="2011-04" db="EMBL/GenBank/DDBJ databases">
        <title>Complete sequence of chromosome of Haliscomenobacter hydrossis DSM 1100.</title>
        <authorList>
            <consortium name="US DOE Joint Genome Institute (JGI-PGF)"/>
            <person name="Lucas S."/>
            <person name="Han J."/>
            <person name="Lapidus A."/>
            <person name="Bruce D."/>
            <person name="Goodwin L."/>
            <person name="Pitluck S."/>
            <person name="Peters L."/>
            <person name="Kyrpides N."/>
            <person name="Mavromatis K."/>
            <person name="Ivanova N."/>
            <person name="Ovchinnikova G."/>
            <person name="Pagani I."/>
            <person name="Daligault H."/>
            <person name="Detter J.C."/>
            <person name="Han C."/>
            <person name="Land M."/>
            <person name="Hauser L."/>
            <person name="Markowitz V."/>
            <person name="Cheng J.-F."/>
            <person name="Hugenholtz P."/>
            <person name="Woyke T."/>
            <person name="Wu D."/>
            <person name="Verbarg S."/>
            <person name="Frueling A."/>
            <person name="Brambilla E."/>
            <person name="Klenk H.-P."/>
            <person name="Eisen J.A."/>
        </authorList>
    </citation>
    <scope>NUCLEOTIDE SEQUENCE</scope>
    <source>
        <strain>DSM 1100</strain>
    </source>
</reference>
<dbReference type="FunFam" id="2.40.10.10:FF:000001">
    <property type="entry name" value="Periplasmic serine protease DegS"/>
    <property type="match status" value="1"/>
</dbReference>
<feature type="binding site" evidence="8">
    <location>
        <position position="146"/>
    </location>
    <ligand>
        <name>substrate</name>
    </ligand>
</feature>
<evidence type="ECO:0000313" key="11">
    <source>
        <dbReference type="Proteomes" id="UP000008461"/>
    </source>
</evidence>
<dbReference type="NCBIfam" id="TIGR02037">
    <property type="entry name" value="degP_htrA_DO"/>
    <property type="match status" value="1"/>
</dbReference>
<evidence type="ECO:0000313" key="10">
    <source>
        <dbReference type="EMBL" id="AEE48099.1"/>
    </source>
</evidence>
<evidence type="ECO:0000256" key="6">
    <source>
        <dbReference type="ARBA" id="ARBA00022825"/>
    </source>
</evidence>
<feature type="active site" description="Charge relay system" evidence="7">
    <location>
        <position position="176"/>
    </location>
</feature>
<dbReference type="EC" id="3.4.21.108" evidence="10"/>
<evidence type="ECO:0000256" key="8">
    <source>
        <dbReference type="PIRSR" id="PIRSR611782-2"/>
    </source>
</evidence>
<keyword evidence="6" id="KW-0720">Serine protease</keyword>
<keyword evidence="3" id="KW-0732">Signal</keyword>
<dbReference type="OrthoDB" id="9758917at2"/>
<dbReference type="Gene3D" id="2.40.10.120">
    <property type="match status" value="1"/>
</dbReference>
<dbReference type="KEGG" id="hhy:Halhy_0186"/>